<evidence type="ECO:0000313" key="1">
    <source>
        <dbReference type="EMBL" id="RRT39500.1"/>
    </source>
</evidence>
<dbReference type="EMBL" id="AMZH03020124">
    <property type="protein sequence ID" value="RRT39500.1"/>
    <property type="molecule type" value="Genomic_DNA"/>
</dbReference>
<gene>
    <name evidence="1" type="ORF">B296_00037662</name>
</gene>
<reference evidence="1 2" key="1">
    <citation type="journal article" date="2014" name="Agronomy (Basel)">
        <title>A Draft Genome Sequence for Ensete ventricosum, the Drought-Tolerant Tree Against Hunger.</title>
        <authorList>
            <person name="Harrison J."/>
            <person name="Moore K.A."/>
            <person name="Paszkiewicz K."/>
            <person name="Jones T."/>
            <person name="Grant M."/>
            <person name="Ambacheew D."/>
            <person name="Muzemil S."/>
            <person name="Studholme D.J."/>
        </authorList>
    </citation>
    <scope>NUCLEOTIDE SEQUENCE [LARGE SCALE GENOMIC DNA]</scope>
</reference>
<comment type="caution">
    <text evidence="1">The sequence shown here is derived from an EMBL/GenBank/DDBJ whole genome shotgun (WGS) entry which is preliminary data.</text>
</comment>
<organism evidence="1 2">
    <name type="scientific">Ensete ventricosum</name>
    <name type="common">Abyssinian banana</name>
    <name type="synonym">Musa ensete</name>
    <dbReference type="NCBI Taxonomy" id="4639"/>
    <lineage>
        <taxon>Eukaryota</taxon>
        <taxon>Viridiplantae</taxon>
        <taxon>Streptophyta</taxon>
        <taxon>Embryophyta</taxon>
        <taxon>Tracheophyta</taxon>
        <taxon>Spermatophyta</taxon>
        <taxon>Magnoliopsida</taxon>
        <taxon>Liliopsida</taxon>
        <taxon>Zingiberales</taxon>
        <taxon>Musaceae</taxon>
        <taxon>Ensete</taxon>
    </lineage>
</organism>
<proteinExistence type="predicted"/>
<dbReference type="AlphaFoldDB" id="A0A426XJ70"/>
<dbReference type="Proteomes" id="UP000287651">
    <property type="component" value="Unassembled WGS sequence"/>
</dbReference>
<sequence length="51" mass="5964">MVECQIWQDDDRVKPWSSPCTYSGRLLRIQCPVWFNLRITFSGIGLISAIY</sequence>
<evidence type="ECO:0000313" key="2">
    <source>
        <dbReference type="Proteomes" id="UP000287651"/>
    </source>
</evidence>
<accession>A0A426XJ70</accession>
<name>A0A426XJ70_ENSVE</name>
<protein>
    <submittedName>
        <fullName evidence="1">Uncharacterized protein</fullName>
    </submittedName>
</protein>